<reference evidence="1" key="1">
    <citation type="submission" date="2022-03" db="EMBL/GenBank/DDBJ databases">
        <title>De novo assembled genomes of Belliella spp. (Cyclobacteriaceae) strains.</title>
        <authorList>
            <person name="Szabo A."/>
            <person name="Korponai K."/>
            <person name="Felfoldi T."/>
        </authorList>
    </citation>
    <scope>NUCLEOTIDE SEQUENCE</scope>
    <source>
        <strain evidence="1">DSM 111904</strain>
    </source>
</reference>
<evidence type="ECO:0000313" key="2">
    <source>
        <dbReference type="Proteomes" id="UP001165489"/>
    </source>
</evidence>
<proteinExistence type="predicted"/>
<evidence type="ECO:0008006" key="3">
    <source>
        <dbReference type="Google" id="ProtNLM"/>
    </source>
</evidence>
<evidence type="ECO:0000313" key="1">
    <source>
        <dbReference type="EMBL" id="MCH7409986.1"/>
    </source>
</evidence>
<gene>
    <name evidence="1" type="ORF">MM239_11325</name>
</gene>
<name>A0ABS9V0R5_9BACT</name>
<protein>
    <recommendedName>
        <fullName evidence="3">HTH cro/C1-type domain-containing protein</fullName>
    </recommendedName>
</protein>
<accession>A0ABS9V0R5</accession>
<comment type="caution">
    <text evidence="1">The sequence shown here is derived from an EMBL/GenBank/DDBJ whole genome shotgun (WGS) entry which is preliminary data.</text>
</comment>
<dbReference type="RefSeq" id="WP_241348357.1">
    <property type="nucleotide sequence ID" value="NZ_JAKZGP010000027.1"/>
</dbReference>
<dbReference type="Proteomes" id="UP001165489">
    <property type="component" value="Unassembled WGS sequence"/>
</dbReference>
<dbReference type="EMBL" id="JAKZGP010000027">
    <property type="protein sequence ID" value="MCH7409986.1"/>
    <property type="molecule type" value="Genomic_DNA"/>
</dbReference>
<sequence>MGQIDLVIAKRVKKNIEYLLKISDLTWDALAEGAKVSSPTLRRVFDLNTNLSKSNRNKIEIFYGITLNTIDKVSIKSIPEGFEDAPFNDFKNNNTGNRSFFKSKTKLSKAAHFVRKQILKDDYFKDPHQKKDMINRLKASKNYKTIYTDSAMAKEIERLHKEDKVLFIEDTFSNSSIFKYFRKN</sequence>
<organism evidence="1 2">
    <name type="scientific">Belliella filtrata</name>
    <dbReference type="NCBI Taxonomy" id="2923435"/>
    <lineage>
        <taxon>Bacteria</taxon>
        <taxon>Pseudomonadati</taxon>
        <taxon>Bacteroidota</taxon>
        <taxon>Cytophagia</taxon>
        <taxon>Cytophagales</taxon>
        <taxon>Cyclobacteriaceae</taxon>
        <taxon>Belliella</taxon>
    </lineage>
</organism>
<keyword evidence="2" id="KW-1185">Reference proteome</keyword>